<dbReference type="Pfam" id="PF07963">
    <property type="entry name" value="N_methyl"/>
    <property type="match status" value="1"/>
</dbReference>
<dbReference type="Pfam" id="PF02501">
    <property type="entry name" value="T2SSI"/>
    <property type="match status" value="1"/>
</dbReference>
<dbReference type="InterPro" id="IPR010052">
    <property type="entry name" value="T2SS_protein-GspI"/>
</dbReference>
<evidence type="ECO:0000256" key="2">
    <source>
        <dbReference type="ARBA" id="ARBA00004377"/>
    </source>
</evidence>
<keyword evidence="11" id="KW-0472">Membrane</keyword>
<comment type="caution">
    <text evidence="14">The sequence shown here is derived from an EMBL/GenBank/DDBJ whole genome shotgun (WGS) entry which is preliminary data.</text>
</comment>
<evidence type="ECO:0000256" key="7">
    <source>
        <dbReference type="ARBA" id="ARBA00022519"/>
    </source>
</evidence>
<dbReference type="AlphaFoldDB" id="A0A093T2A4"/>
<comment type="PTM">
    <text evidence="12">Cleaved by prepilin peptidase.</text>
</comment>
<dbReference type="NCBIfam" id="TIGR01707">
    <property type="entry name" value="gspI"/>
    <property type="match status" value="1"/>
</dbReference>
<dbReference type="PANTHER" id="PTHR38779:SF2">
    <property type="entry name" value="TYPE II SECRETION SYSTEM PROTEIN I-RELATED"/>
    <property type="match status" value="1"/>
</dbReference>
<protein>
    <recommendedName>
        <fullName evidence="12">Type II secretion system protein I</fullName>
        <shortName evidence="12">T2SS minor pseudopilin I</shortName>
    </recommendedName>
</protein>
<dbReference type="GO" id="GO:0015627">
    <property type="term" value="C:type II protein secretion system complex"/>
    <property type="evidence" value="ECO:0007669"/>
    <property type="project" value="UniProtKB-UniRule"/>
</dbReference>
<dbReference type="GO" id="GO:0015628">
    <property type="term" value="P:protein secretion by the type II secretion system"/>
    <property type="evidence" value="ECO:0007669"/>
    <property type="project" value="UniProtKB-UniRule"/>
</dbReference>
<name>A0A093T2A4_9GAMM</name>
<feature type="domain" description="Type II secretion system protein GspI C-terminal" evidence="13">
    <location>
        <begin position="40"/>
        <end position="118"/>
    </location>
</feature>
<dbReference type="InterPro" id="IPR012902">
    <property type="entry name" value="N_methyl_site"/>
</dbReference>
<keyword evidence="9" id="KW-0653">Protein transport</keyword>
<dbReference type="OrthoDB" id="6121517at2"/>
<dbReference type="EMBL" id="JQHL01000001">
    <property type="protein sequence ID" value="KFX21605.1"/>
    <property type="molecule type" value="Genomic_DNA"/>
</dbReference>
<evidence type="ECO:0000256" key="8">
    <source>
        <dbReference type="ARBA" id="ARBA00022692"/>
    </source>
</evidence>
<gene>
    <name evidence="15" type="ORF">JV35_00120</name>
    <name evidence="14" type="ORF">KP22_12495</name>
</gene>
<evidence type="ECO:0000256" key="11">
    <source>
        <dbReference type="ARBA" id="ARBA00023136"/>
    </source>
</evidence>
<keyword evidence="5" id="KW-1003">Cell membrane</keyword>
<evidence type="ECO:0000256" key="9">
    <source>
        <dbReference type="ARBA" id="ARBA00022927"/>
    </source>
</evidence>
<evidence type="ECO:0000259" key="13">
    <source>
        <dbReference type="Pfam" id="PF02501"/>
    </source>
</evidence>
<dbReference type="Proteomes" id="UP000032869">
    <property type="component" value="Unassembled WGS sequence"/>
</dbReference>
<dbReference type="EMBL" id="JQHM01000004">
    <property type="protein sequence ID" value="KFX04707.1"/>
    <property type="molecule type" value="Genomic_DNA"/>
</dbReference>
<keyword evidence="4" id="KW-0813">Transport</keyword>
<comment type="subcellular location">
    <subcellularLocation>
        <location evidence="2 12">Cell inner membrane</location>
        <topology evidence="2 12">Single-pass membrane protein</topology>
    </subcellularLocation>
</comment>
<dbReference type="NCBIfam" id="TIGR02532">
    <property type="entry name" value="IV_pilin_GFxxxE"/>
    <property type="match status" value="1"/>
</dbReference>
<keyword evidence="10" id="KW-1133">Transmembrane helix</keyword>
<keyword evidence="7 12" id="KW-0997">Cell inner membrane</keyword>
<evidence type="ECO:0000256" key="5">
    <source>
        <dbReference type="ARBA" id="ARBA00022475"/>
    </source>
</evidence>
<evidence type="ECO:0000313" key="14">
    <source>
        <dbReference type="EMBL" id="KFX04707.1"/>
    </source>
</evidence>
<comment type="subunit">
    <text evidence="12">Type II secretion is composed of four main components: the outer membrane complex, the inner membrane complex, the cytoplasmic secretion ATPase and the periplasm-spanning pseudopilus.</text>
</comment>
<dbReference type="InterPro" id="IPR003413">
    <property type="entry name" value="T2SS_GspI_C"/>
</dbReference>
<dbReference type="Gene3D" id="3.30.1300.30">
    <property type="entry name" value="GSPII I/J protein-like"/>
    <property type="match status" value="1"/>
</dbReference>
<keyword evidence="8" id="KW-0812">Transmembrane</keyword>
<evidence type="ECO:0000256" key="3">
    <source>
        <dbReference type="ARBA" id="ARBA00008358"/>
    </source>
</evidence>
<comment type="similarity">
    <text evidence="3 12">Belongs to the GSP I family.</text>
</comment>
<accession>A0A093T2A4</accession>
<evidence type="ECO:0000256" key="4">
    <source>
        <dbReference type="ARBA" id="ARBA00022448"/>
    </source>
</evidence>
<dbReference type="PANTHER" id="PTHR38779">
    <property type="entry name" value="TYPE II SECRETION SYSTEM PROTEIN I-RELATED"/>
    <property type="match status" value="1"/>
</dbReference>
<proteinExistence type="inferred from homology"/>
<evidence type="ECO:0000313" key="16">
    <source>
        <dbReference type="Proteomes" id="UP000032869"/>
    </source>
</evidence>
<dbReference type="Proteomes" id="UP000032874">
    <property type="component" value="Unassembled WGS sequence"/>
</dbReference>
<keyword evidence="6 12" id="KW-0488">Methylation</keyword>
<dbReference type="GO" id="GO:0005886">
    <property type="term" value="C:plasma membrane"/>
    <property type="evidence" value="ECO:0007669"/>
    <property type="project" value="UniProtKB-SubCell"/>
</dbReference>
<sequence length="121" mass="13700">MKRQKGMTLVEVLVALSVFALAGIAVLQTTARQASSLSRLEEKTFAGWVAENQQVQLRLEQRWPDASWVRGETKFAGVRWNWRWQGVETGDPQTKALDVEVRRNKDALAADASLRTYVVKQ</sequence>
<evidence type="ECO:0000256" key="6">
    <source>
        <dbReference type="ARBA" id="ARBA00022481"/>
    </source>
</evidence>
<comment type="function">
    <text evidence="1">Component of the type II secretion system required for the energy-dependent secretion of extracellular factors such as proteases and toxins from the periplasm. Part of the pseudopilus tip complex that is critical for the recognition and binding of secretion substrates.</text>
</comment>
<organism evidence="14 17">
    <name type="scientific">Pectobacterium betavasculorum</name>
    <dbReference type="NCBI Taxonomy" id="55207"/>
    <lineage>
        <taxon>Bacteria</taxon>
        <taxon>Pseudomonadati</taxon>
        <taxon>Pseudomonadota</taxon>
        <taxon>Gammaproteobacteria</taxon>
        <taxon>Enterobacterales</taxon>
        <taxon>Pectobacteriaceae</taxon>
        <taxon>Pectobacterium</taxon>
    </lineage>
</organism>
<dbReference type="InterPro" id="IPR045584">
    <property type="entry name" value="Pilin-like"/>
</dbReference>
<reference evidence="16 17" key="1">
    <citation type="submission" date="2014-08" db="EMBL/GenBank/DDBJ databases">
        <title>Genome sequences of NCPPB Pectobacterium isolates.</title>
        <authorList>
            <person name="Glover R.H."/>
            <person name="Sapp M."/>
            <person name="Elphinstone J."/>
        </authorList>
    </citation>
    <scope>NUCLEOTIDE SEQUENCE [LARGE SCALE GENOMIC DNA]</scope>
    <source>
        <strain evidence="15 16">NCPPB 2793</strain>
        <strain evidence="14 17">NCPPB 2795</strain>
    </source>
</reference>
<dbReference type="eggNOG" id="COG2165">
    <property type="taxonomic scope" value="Bacteria"/>
</dbReference>
<dbReference type="RefSeq" id="WP_039298238.1">
    <property type="nucleotide sequence ID" value="NZ_JAODTE010000003.1"/>
</dbReference>
<evidence type="ECO:0000313" key="17">
    <source>
        <dbReference type="Proteomes" id="UP000032874"/>
    </source>
</evidence>
<evidence type="ECO:0000256" key="1">
    <source>
        <dbReference type="ARBA" id="ARBA00003161"/>
    </source>
</evidence>
<dbReference type="PROSITE" id="PS00409">
    <property type="entry name" value="PROKAR_NTER_METHYL"/>
    <property type="match status" value="1"/>
</dbReference>
<evidence type="ECO:0000313" key="15">
    <source>
        <dbReference type="EMBL" id="KFX21605.1"/>
    </source>
</evidence>
<dbReference type="SUPFAM" id="SSF54523">
    <property type="entry name" value="Pili subunits"/>
    <property type="match status" value="1"/>
</dbReference>
<evidence type="ECO:0000256" key="12">
    <source>
        <dbReference type="RuleBase" id="RU368030"/>
    </source>
</evidence>
<keyword evidence="16" id="KW-1185">Reference proteome</keyword>
<dbReference type="STRING" id="55207.KP22_12495"/>
<evidence type="ECO:0000256" key="10">
    <source>
        <dbReference type="ARBA" id="ARBA00022989"/>
    </source>
</evidence>